<evidence type="ECO:0000256" key="3">
    <source>
        <dbReference type="ARBA" id="ARBA00022705"/>
    </source>
</evidence>
<evidence type="ECO:0000256" key="5">
    <source>
        <dbReference type="ARBA" id="ARBA00023242"/>
    </source>
</evidence>
<evidence type="ECO:0000256" key="4">
    <source>
        <dbReference type="ARBA" id="ARBA00023125"/>
    </source>
</evidence>
<dbReference type="EMBL" id="GBYB01006011">
    <property type="protein sequence ID" value="JAG75778.1"/>
    <property type="molecule type" value="Transcribed_RNA"/>
</dbReference>
<accession>A0A0C9RG33</accession>
<proteinExistence type="inferred from homology"/>
<dbReference type="Gene3D" id="1.10.10.10">
    <property type="entry name" value="Winged helix-like DNA-binding domain superfamily/Winged helix DNA-binding domain"/>
    <property type="match status" value="1"/>
</dbReference>
<feature type="non-terminal residue" evidence="7">
    <location>
        <position position="1"/>
    </location>
</feature>
<dbReference type="InterPro" id="IPR014892">
    <property type="entry name" value="RPA_C"/>
</dbReference>
<dbReference type="GO" id="GO:0006260">
    <property type="term" value="P:DNA replication"/>
    <property type="evidence" value="ECO:0007669"/>
    <property type="project" value="UniProtKB-KW"/>
</dbReference>
<dbReference type="InterPro" id="IPR036390">
    <property type="entry name" value="WH_DNA-bd_sf"/>
</dbReference>
<dbReference type="GO" id="GO:0000724">
    <property type="term" value="P:double-strand break repair via homologous recombination"/>
    <property type="evidence" value="ECO:0007669"/>
    <property type="project" value="TreeGrafter"/>
</dbReference>
<name>A0A0C9RG33_9HYME</name>
<dbReference type="PIRSF" id="PIRSF036949">
    <property type="entry name" value="RPA32"/>
    <property type="match status" value="1"/>
</dbReference>
<keyword evidence="4" id="KW-0238">DNA-binding</keyword>
<evidence type="ECO:0000256" key="1">
    <source>
        <dbReference type="ARBA" id="ARBA00004123"/>
    </source>
</evidence>
<dbReference type="GO" id="GO:0005662">
    <property type="term" value="C:DNA replication factor A complex"/>
    <property type="evidence" value="ECO:0007669"/>
    <property type="project" value="TreeGrafter"/>
</dbReference>
<gene>
    <name evidence="7" type="primary">RPA2</name>
    <name evidence="7" type="ORF">g.3952</name>
</gene>
<dbReference type="GO" id="GO:0003697">
    <property type="term" value="F:single-stranded DNA binding"/>
    <property type="evidence" value="ECO:0007669"/>
    <property type="project" value="TreeGrafter"/>
</dbReference>
<dbReference type="GO" id="GO:0035861">
    <property type="term" value="C:site of double-strand break"/>
    <property type="evidence" value="ECO:0007669"/>
    <property type="project" value="TreeGrafter"/>
</dbReference>
<organism evidence="7">
    <name type="scientific">Fopius arisanus</name>
    <dbReference type="NCBI Taxonomy" id="64838"/>
    <lineage>
        <taxon>Eukaryota</taxon>
        <taxon>Metazoa</taxon>
        <taxon>Ecdysozoa</taxon>
        <taxon>Arthropoda</taxon>
        <taxon>Hexapoda</taxon>
        <taxon>Insecta</taxon>
        <taxon>Pterygota</taxon>
        <taxon>Neoptera</taxon>
        <taxon>Endopterygota</taxon>
        <taxon>Hymenoptera</taxon>
        <taxon>Apocrita</taxon>
        <taxon>Ichneumonoidea</taxon>
        <taxon>Braconidae</taxon>
        <taxon>Opiinae</taxon>
        <taxon>Fopius</taxon>
    </lineage>
</organism>
<keyword evidence="5" id="KW-0539">Nucleus</keyword>
<dbReference type="SUPFAM" id="SSF50249">
    <property type="entry name" value="Nucleic acid-binding proteins"/>
    <property type="match status" value="1"/>
</dbReference>
<dbReference type="CDD" id="cd04478">
    <property type="entry name" value="RPA2_DBD_D"/>
    <property type="match status" value="1"/>
</dbReference>
<dbReference type="PANTHER" id="PTHR13989">
    <property type="entry name" value="REPLICATION PROTEIN A-RELATED"/>
    <property type="match status" value="1"/>
</dbReference>
<dbReference type="InterPro" id="IPR012340">
    <property type="entry name" value="NA-bd_OB-fold"/>
</dbReference>
<dbReference type="Gene3D" id="2.40.50.140">
    <property type="entry name" value="Nucleic acid-binding proteins"/>
    <property type="match status" value="1"/>
</dbReference>
<dbReference type="GO" id="GO:0000781">
    <property type="term" value="C:chromosome, telomeric region"/>
    <property type="evidence" value="ECO:0007669"/>
    <property type="project" value="TreeGrafter"/>
</dbReference>
<reference evidence="7" key="1">
    <citation type="submission" date="2015-01" db="EMBL/GenBank/DDBJ databases">
        <title>Transcriptome Assembly of Fopius arisanus.</title>
        <authorList>
            <person name="Geib S."/>
        </authorList>
    </citation>
    <scope>NUCLEOTIDE SEQUENCE</scope>
</reference>
<evidence type="ECO:0000313" key="7">
    <source>
        <dbReference type="EMBL" id="JAG75778.1"/>
    </source>
</evidence>
<evidence type="ECO:0000259" key="6">
    <source>
        <dbReference type="Pfam" id="PF08784"/>
    </source>
</evidence>
<dbReference type="InterPro" id="IPR014646">
    <property type="entry name" value="Rfa2/RPA32"/>
</dbReference>
<dbReference type="PANTHER" id="PTHR13989:SF16">
    <property type="entry name" value="REPLICATION PROTEIN A2"/>
    <property type="match status" value="1"/>
</dbReference>
<dbReference type="SUPFAM" id="SSF46785">
    <property type="entry name" value="Winged helix' DNA-binding domain"/>
    <property type="match status" value="1"/>
</dbReference>
<evidence type="ECO:0000256" key="2">
    <source>
        <dbReference type="ARBA" id="ARBA00007815"/>
    </source>
</evidence>
<dbReference type="FunFam" id="1.10.10.10:FF:000168">
    <property type="entry name" value="Replication protein A 32 kDa subunit"/>
    <property type="match status" value="1"/>
</dbReference>
<protein>
    <submittedName>
        <fullName evidence="7">RPA2 protein</fullName>
    </submittedName>
</protein>
<feature type="domain" description="Replication protein A C-terminal" evidence="6">
    <location>
        <begin position="178"/>
        <end position="259"/>
    </location>
</feature>
<dbReference type="GO" id="GO:0006289">
    <property type="term" value="P:nucleotide-excision repair"/>
    <property type="evidence" value="ECO:0007669"/>
    <property type="project" value="TreeGrafter"/>
</dbReference>
<dbReference type="AlphaFoldDB" id="A0A0C9RG33"/>
<sequence length="266" mass="29036">RNNISEYSSGLLKSGANITNSSKFINNKMDISVSSSTTQNGASGGGAAAEGIAPVFIKQILYSPEGNFSLYGITFGMVSCVCIVRSIDVSSTKITYCLEDHSGQIEAHYWLEEGDSTKAPDIMLNHYVKLFGSVRTQGSQKMLMVFKMIAIMNSNEVCTHILEVLNARYKSEEFASKGSDTYPTNVDSMNFNSKSSGDDSLGLEGKQLAVLQAVKNNISTEGISRKELQQKFNHISGNELNSLIEFLISEGHIYSSFDADHFVSSE</sequence>
<dbReference type="InterPro" id="IPR036388">
    <property type="entry name" value="WH-like_DNA-bd_sf"/>
</dbReference>
<dbReference type="Pfam" id="PF08784">
    <property type="entry name" value="RPA_C"/>
    <property type="match status" value="1"/>
</dbReference>
<comment type="similarity">
    <text evidence="2">Belongs to the replication factor A protein 2 family.</text>
</comment>
<keyword evidence="3" id="KW-0235">DNA replication</keyword>
<dbReference type="InterPro" id="IPR040260">
    <property type="entry name" value="RFA2-like"/>
</dbReference>
<comment type="subcellular location">
    <subcellularLocation>
        <location evidence="1">Nucleus</location>
    </subcellularLocation>
</comment>